<evidence type="ECO:0000259" key="5">
    <source>
        <dbReference type="PROSITE" id="PS50931"/>
    </source>
</evidence>
<keyword evidence="3" id="KW-0238">DNA-binding</keyword>
<dbReference type="EMBL" id="BNJK01000002">
    <property type="protein sequence ID" value="GHO98224.1"/>
    <property type="molecule type" value="Genomic_DNA"/>
</dbReference>
<dbReference type="InterPro" id="IPR050950">
    <property type="entry name" value="HTH-type_LysR_regulators"/>
</dbReference>
<dbReference type="SUPFAM" id="SSF53850">
    <property type="entry name" value="Periplasmic binding protein-like II"/>
    <property type="match status" value="1"/>
</dbReference>
<dbReference type="GO" id="GO:0003700">
    <property type="term" value="F:DNA-binding transcription factor activity"/>
    <property type="evidence" value="ECO:0007669"/>
    <property type="project" value="InterPro"/>
</dbReference>
<dbReference type="PROSITE" id="PS50931">
    <property type="entry name" value="HTH_LYSR"/>
    <property type="match status" value="1"/>
</dbReference>
<keyword evidence="2" id="KW-0805">Transcription regulation</keyword>
<keyword evidence="4" id="KW-0804">Transcription</keyword>
<dbReference type="InterPro" id="IPR036388">
    <property type="entry name" value="WH-like_DNA-bd_sf"/>
</dbReference>
<dbReference type="InterPro" id="IPR005119">
    <property type="entry name" value="LysR_subst-bd"/>
</dbReference>
<name>A0A8J3IUQ1_9CHLR</name>
<protein>
    <submittedName>
        <fullName evidence="6">LysR family transcriptional regulator</fullName>
    </submittedName>
</protein>
<evidence type="ECO:0000313" key="7">
    <source>
        <dbReference type="Proteomes" id="UP000597444"/>
    </source>
</evidence>
<dbReference type="FunFam" id="1.10.10.10:FF:000001">
    <property type="entry name" value="LysR family transcriptional regulator"/>
    <property type="match status" value="1"/>
</dbReference>
<dbReference type="Gene3D" id="3.40.190.290">
    <property type="match status" value="1"/>
</dbReference>
<organism evidence="6 7">
    <name type="scientific">Reticulibacter mediterranei</name>
    <dbReference type="NCBI Taxonomy" id="2778369"/>
    <lineage>
        <taxon>Bacteria</taxon>
        <taxon>Bacillati</taxon>
        <taxon>Chloroflexota</taxon>
        <taxon>Ktedonobacteria</taxon>
        <taxon>Ktedonobacterales</taxon>
        <taxon>Reticulibacteraceae</taxon>
        <taxon>Reticulibacter</taxon>
    </lineage>
</organism>
<proteinExistence type="inferred from homology"/>
<evidence type="ECO:0000313" key="6">
    <source>
        <dbReference type="EMBL" id="GHO98224.1"/>
    </source>
</evidence>
<dbReference type="Proteomes" id="UP000597444">
    <property type="component" value="Unassembled WGS sequence"/>
</dbReference>
<keyword evidence="7" id="KW-1185">Reference proteome</keyword>
<dbReference type="RefSeq" id="WP_220208984.1">
    <property type="nucleotide sequence ID" value="NZ_BNJK01000002.1"/>
</dbReference>
<evidence type="ECO:0000256" key="1">
    <source>
        <dbReference type="ARBA" id="ARBA00009437"/>
    </source>
</evidence>
<dbReference type="AlphaFoldDB" id="A0A8J3IUQ1"/>
<dbReference type="SUPFAM" id="SSF46785">
    <property type="entry name" value="Winged helix' DNA-binding domain"/>
    <property type="match status" value="1"/>
</dbReference>
<comment type="similarity">
    <text evidence="1">Belongs to the LysR transcriptional regulatory family.</text>
</comment>
<comment type="caution">
    <text evidence="6">The sequence shown here is derived from an EMBL/GenBank/DDBJ whole genome shotgun (WGS) entry which is preliminary data.</text>
</comment>
<dbReference type="GO" id="GO:0003677">
    <property type="term" value="F:DNA binding"/>
    <property type="evidence" value="ECO:0007669"/>
    <property type="project" value="UniProtKB-KW"/>
</dbReference>
<dbReference type="InterPro" id="IPR000847">
    <property type="entry name" value="LysR_HTH_N"/>
</dbReference>
<dbReference type="Pfam" id="PF03466">
    <property type="entry name" value="LysR_substrate"/>
    <property type="match status" value="1"/>
</dbReference>
<dbReference type="PANTHER" id="PTHR30419">
    <property type="entry name" value="HTH-TYPE TRANSCRIPTIONAL REGULATOR YBHD"/>
    <property type="match status" value="1"/>
</dbReference>
<dbReference type="CDD" id="cd05466">
    <property type="entry name" value="PBP2_LTTR_substrate"/>
    <property type="match status" value="1"/>
</dbReference>
<gene>
    <name evidence="6" type="ORF">KSF_082720</name>
</gene>
<accession>A0A8J3IUQ1</accession>
<dbReference type="InterPro" id="IPR036390">
    <property type="entry name" value="WH_DNA-bd_sf"/>
</dbReference>
<reference evidence="6" key="1">
    <citation type="submission" date="2020-10" db="EMBL/GenBank/DDBJ databases">
        <title>Taxonomic study of unclassified bacteria belonging to the class Ktedonobacteria.</title>
        <authorList>
            <person name="Yabe S."/>
            <person name="Wang C.M."/>
            <person name="Zheng Y."/>
            <person name="Sakai Y."/>
            <person name="Cavaletti L."/>
            <person name="Monciardini P."/>
            <person name="Donadio S."/>
        </authorList>
    </citation>
    <scope>NUCLEOTIDE SEQUENCE</scope>
    <source>
        <strain evidence="6">ID150040</strain>
    </source>
</reference>
<dbReference type="Gene3D" id="1.10.10.10">
    <property type="entry name" value="Winged helix-like DNA-binding domain superfamily/Winged helix DNA-binding domain"/>
    <property type="match status" value="1"/>
</dbReference>
<evidence type="ECO:0000256" key="2">
    <source>
        <dbReference type="ARBA" id="ARBA00023015"/>
    </source>
</evidence>
<dbReference type="GO" id="GO:0005829">
    <property type="term" value="C:cytosol"/>
    <property type="evidence" value="ECO:0007669"/>
    <property type="project" value="TreeGrafter"/>
</dbReference>
<evidence type="ECO:0000256" key="4">
    <source>
        <dbReference type="ARBA" id="ARBA00023163"/>
    </source>
</evidence>
<dbReference type="Pfam" id="PF00126">
    <property type="entry name" value="HTH_1"/>
    <property type="match status" value="1"/>
</dbReference>
<evidence type="ECO:0000256" key="3">
    <source>
        <dbReference type="ARBA" id="ARBA00023125"/>
    </source>
</evidence>
<dbReference type="PRINTS" id="PR00039">
    <property type="entry name" value="HTHLYSR"/>
</dbReference>
<sequence>MDLRHLQTFKAIAEEGSFVQAADRLQYAQSTITLQIQQLEEELGVMLFDRQRRKIQLTRAGHALLQHAVQVLNQMEQMQQDLQDLAQGESGHLHVGLIEPIASKYLAQVLHVFCERYPRIRLTIEVVSTITTHEKVAAGELDLGISTPPPSNAGLSFEPLVTEPMVLLIPQQHPLEQQENIYLRDLQHQRILLTNPPCAYRTAIEQAFMAQGISVSSSIEIGSLPAIKQAVQGGLGIALLPYISTRPTPTGTVVKILADWSLHLPMGLIKRAVPLAQGKALDALGTCFKQAIASDYAIA</sequence>
<feature type="domain" description="HTH lysR-type" evidence="5">
    <location>
        <begin position="1"/>
        <end position="58"/>
    </location>
</feature>